<feature type="transmembrane region" description="Helical" evidence="7">
    <location>
        <begin position="35"/>
        <end position="58"/>
    </location>
</feature>
<feature type="transmembrane region" description="Helical" evidence="7">
    <location>
        <begin position="277"/>
        <end position="301"/>
    </location>
</feature>
<protein>
    <submittedName>
        <fullName evidence="9">ABC transporter permease</fullName>
    </submittedName>
</protein>
<evidence type="ECO:0000256" key="6">
    <source>
        <dbReference type="ARBA" id="ARBA00023136"/>
    </source>
</evidence>
<dbReference type="PANTHER" id="PTHR43376:SF1">
    <property type="entry name" value="OLIGOPEPTIDE TRANSPORT SYSTEM PERMEASE PROTEIN"/>
    <property type="match status" value="1"/>
</dbReference>
<evidence type="ECO:0000256" key="7">
    <source>
        <dbReference type="RuleBase" id="RU363032"/>
    </source>
</evidence>
<accession>A0A401YVG0</accession>
<evidence type="ECO:0000256" key="5">
    <source>
        <dbReference type="ARBA" id="ARBA00022989"/>
    </source>
</evidence>
<evidence type="ECO:0000259" key="8">
    <source>
        <dbReference type="PROSITE" id="PS50928"/>
    </source>
</evidence>
<reference evidence="9 10" key="1">
    <citation type="submission" date="2018-12" db="EMBL/GenBank/DDBJ databases">
        <title>Draft genome sequence of Embleya hyalina NBRC 13850T.</title>
        <authorList>
            <person name="Komaki H."/>
            <person name="Hosoyama A."/>
            <person name="Kimura A."/>
            <person name="Ichikawa N."/>
            <person name="Tamura T."/>
        </authorList>
    </citation>
    <scope>NUCLEOTIDE SEQUENCE [LARGE SCALE GENOMIC DNA]</scope>
    <source>
        <strain evidence="9 10">NBRC 13850</strain>
    </source>
</reference>
<feature type="transmembrane region" description="Helical" evidence="7">
    <location>
        <begin position="177"/>
        <end position="198"/>
    </location>
</feature>
<feature type="transmembrane region" description="Helical" evidence="7">
    <location>
        <begin position="127"/>
        <end position="145"/>
    </location>
</feature>
<keyword evidence="10" id="KW-1185">Reference proteome</keyword>
<keyword evidence="5 7" id="KW-1133">Transmembrane helix</keyword>
<keyword evidence="2 7" id="KW-0813">Transport</keyword>
<keyword evidence="3" id="KW-1003">Cell membrane</keyword>
<dbReference type="Gene3D" id="1.10.3720.10">
    <property type="entry name" value="MetI-like"/>
    <property type="match status" value="1"/>
</dbReference>
<dbReference type="GO" id="GO:0055085">
    <property type="term" value="P:transmembrane transport"/>
    <property type="evidence" value="ECO:0007669"/>
    <property type="project" value="InterPro"/>
</dbReference>
<comment type="caution">
    <text evidence="9">The sequence shown here is derived from an EMBL/GenBank/DDBJ whole genome shotgun (WGS) entry which is preliminary data.</text>
</comment>
<dbReference type="PROSITE" id="PS50928">
    <property type="entry name" value="ABC_TM1"/>
    <property type="match status" value="1"/>
</dbReference>
<evidence type="ECO:0000313" key="9">
    <source>
        <dbReference type="EMBL" id="GCD98608.1"/>
    </source>
</evidence>
<dbReference type="Proteomes" id="UP000286931">
    <property type="component" value="Unassembled WGS sequence"/>
</dbReference>
<evidence type="ECO:0000256" key="4">
    <source>
        <dbReference type="ARBA" id="ARBA00022692"/>
    </source>
</evidence>
<dbReference type="GO" id="GO:0005886">
    <property type="term" value="C:plasma membrane"/>
    <property type="evidence" value="ECO:0007669"/>
    <property type="project" value="UniProtKB-SubCell"/>
</dbReference>
<comment type="subcellular location">
    <subcellularLocation>
        <location evidence="1 7">Cell membrane</location>
        <topology evidence="1 7">Multi-pass membrane protein</topology>
    </subcellularLocation>
</comment>
<dbReference type="InterPro" id="IPR000515">
    <property type="entry name" value="MetI-like"/>
</dbReference>
<dbReference type="AlphaFoldDB" id="A0A401YVG0"/>
<feature type="domain" description="ABC transmembrane type-1" evidence="8">
    <location>
        <begin position="127"/>
        <end position="340"/>
    </location>
</feature>
<gene>
    <name evidence="9" type="ORF">EHYA_06319</name>
</gene>
<evidence type="ECO:0000256" key="1">
    <source>
        <dbReference type="ARBA" id="ARBA00004651"/>
    </source>
</evidence>
<keyword evidence="6 7" id="KW-0472">Membrane</keyword>
<dbReference type="InterPro" id="IPR045621">
    <property type="entry name" value="BPD_transp_1_N"/>
</dbReference>
<feature type="transmembrane region" description="Helical" evidence="7">
    <location>
        <begin position="218"/>
        <end position="234"/>
    </location>
</feature>
<dbReference type="PANTHER" id="PTHR43376">
    <property type="entry name" value="OLIGOPEPTIDE TRANSPORT SYSTEM PERMEASE PROTEIN"/>
    <property type="match status" value="1"/>
</dbReference>
<feature type="transmembrane region" description="Helical" evidence="7">
    <location>
        <begin position="321"/>
        <end position="346"/>
    </location>
</feature>
<keyword evidence="4 7" id="KW-0812">Transmembrane</keyword>
<dbReference type="CDD" id="cd06261">
    <property type="entry name" value="TM_PBP2"/>
    <property type="match status" value="1"/>
</dbReference>
<sequence length="353" mass="38996">MTSQTISTTTPVDGPVGPGIPHRRARLAGRFSRRFVLTQFAGSAFALMFVIVVNFFLFRVINPHPERTLGRGKARTAEDLEEIRHRLGLDESMWVQFGKYLKQVFTGDFGVSFQYSKPVPELIGERVWPTLLLVLPATVLSIWLGSRLGSRQAWKHGGRFDRSTSVFATVMYSMPEWWLGLLLFMVFAANPVFGVFPIGGLHSPGVAPMSVEGVADTIWHLVLPTTTLTVTYLAEYSMIMRSSMLDVMGEDYLLTGRAKGLSDRQVLRRHALPNARLPLTTLIALNLAFTVGGAITIETVFSIPGLGLLTSEAMRIPDLPLLQALFLVFSAAVVVANMVANFIYALQDPRVKA</sequence>
<comment type="similarity">
    <text evidence="7">Belongs to the binding-protein-dependent transport system permease family.</text>
</comment>
<evidence type="ECO:0000313" key="10">
    <source>
        <dbReference type="Proteomes" id="UP000286931"/>
    </source>
</evidence>
<dbReference type="Pfam" id="PF19300">
    <property type="entry name" value="BPD_transp_1_N"/>
    <property type="match status" value="1"/>
</dbReference>
<organism evidence="9 10">
    <name type="scientific">Embleya hyalina</name>
    <dbReference type="NCBI Taxonomy" id="516124"/>
    <lineage>
        <taxon>Bacteria</taxon>
        <taxon>Bacillati</taxon>
        <taxon>Actinomycetota</taxon>
        <taxon>Actinomycetes</taxon>
        <taxon>Kitasatosporales</taxon>
        <taxon>Streptomycetaceae</taxon>
        <taxon>Embleya</taxon>
    </lineage>
</organism>
<dbReference type="EMBL" id="BIFH01000028">
    <property type="protein sequence ID" value="GCD98608.1"/>
    <property type="molecule type" value="Genomic_DNA"/>
</dbReference>
<dbReference type="InterPro" id="IPR035906">
    <property type="entry name" value="MetI-like_sf"/>
</dbReference>
<dbReference type="Pfam" id="PF00528">
    <property type="entry name" value="BPD_transp_1"/>
    <property type="match status" value="1"/>
</dbReference>
<evidence type="ECO:0000256" key="2">
    <source>
        <dbReference type="ARBA" id="ARBA00022448"/>
    </source>
</evidence>
<name>A0A401YVG0_9ACTN</name>
<evidence type="ECO:0000256" key="3">
    <source>
        <dbReference type="ARBA" id="ARBA00022475"/>
    </source>
</evidence>
<proteinExistence type="inferred from homology"/>
<dbReference type="SUPFAM" id="SSF161098">
    <property type="entry name" value="MetI-like"/>
    <property type="match status" value="1"/>
</dbReference>